<proteinExistence type="predicted"/>
<dbReference type="InParanoid" id="A0A1C7MYC6"/>
<sequence length="118" mass="12897">MIPPLQHTFGSLPPDNPTSNPPTSLEPLPDTQLSPHIPLSALPLSTSSASSFFSPKPLAMSYAAVAVSSRIRKETVLYRSSIFDGHDNDNTHSLVHKTGTADHSVFYHVPKNFRSFKI</sequence>
<reference evidence="2 3" key="1">
    <citation type="submission" date="2016-03" db="EMBL/GenBank/DDBJ databases">
        <title>Choanephora cucurbitarum.</title>
        <authorList>
            <person name="Min B."/>
            <person name="Park H."/>
            <person name="Park J.-H."/>
            <person name="Shin H.-D."/>
            <person name="Choi I.-G."/>
        </authorList>
    </citation>
    <scope>NUCLEOTIDE SEQUENCE [LARGE SCALE GENOMIC DNA]</scope>
    <source>
        <strain evidence="2 3">KUS-F28377</strain>
    </source>
</reference>
<comment type="caution">
    <text evidence="2">The sequence shown here is derived from an EMBL/GenBank/DDBJ whole genome shotgun (WGS) entry which is preliminary data.</text>
</comment>
<evidence type="ECO:0000313" key="2">
    <source>
        <dbReference type="EMBL" id="OBZ81781.1"/>
    </source>
</evidence>
<organism evidence="2 3">
    <name type="scientific">Choanephora cucurbitarum</name>
    <dbReference type="NCBI Taxonomy" id="101091"/>
    <lineage>
        <taxon>Eukaryota</taxon>
        <taxon>Fungi</taxon>
        <taxon>Fungi incertae sedis</taxon>
        <taxon>Mucoromycota</taxon>
        <taxon>Mucoromycotina</taxon>
        <taxon>Mucoromycetes</taxon>
        <taxon>Mucorales</taxon>
        <taxon>Mucorineae</taxon>
        <taxon>Choanephoraceae</taxon>
        <taxon>Choanephoroideae</taxon>
        <taxon>Choanephora</taxon>
    </lineage>
</organism>
<evidence type="ECO:0000256" key="1">
    <source>
        <dbReference type="SAM" id="MobiDB-lite"/>
    </source>
</evidence>
<name>A0A1C7MYC6_9FUNG</name>
<protein>
    <submittedName>
        <fullName evidence="2">Uncharacterized protein</fullName>
    </submittedName>
</protein>
<dbReference type="AlphaFoldDB" id="A0A1C7MYC6"/>
<gene>
    <name evidence="2" type="ORF">A0J61_10172</name>
</gene>
<dbReference type="Proteomes" id="UP000093000">
    <property type="component" value="Unassembled WGS sequence"/>
</dbReference>
<dbReference type="OrthoDB" id="2290175at2759"/>
<feature type="region of interest" description="Disordered" evidence="1">
    <location>
        <begin position="1"/>
        <end position="39"/>
    </location>
</feature>
<evidence type="ECO:0000313" key="3">
    <source>
        <dbReference type="Proteomes" id="UP000093000"/>
    </source>
</evidence>
<accession>A0A1C7MYC6</accession>
<dbReference type="EMBL" id="LUGH01001058">
    <property type="protein sequence ID" value="OBZ81781.1"/>
    <property type="molecule type" value="Genomic_DNA"/>
</dbReference>
<keyword evidence="3" id="KW-1185">Reference proteome</keyword>